<comment type="caution">
    <text evidence="4">The sequence shown here is derived from an EMBL/GenBank/DDBJ whole genome shotgun (WGS) entry which is preliminary data.</text>
</comment>
<dbReference type="RefSeq" id="WP_390194752.1">
    <property type="nucleotide sequence ID" value="NZ_JBHSDV010000001.1"/>
</dbReference>
<dbReference type="PROSITE" id="PS00409">
    <property type="entry name" value="PROKAR_NTER_METHYL"/>
    <property type="match status" value="1"/>
</dbReference>
<evidence type="ECO:0000256" key="1">
    <source>
        <dbReference type="ARBA" id="ARBA00004241"/>
    </source>
</evidence>
<keyword evidence="3" id="KW-0472">Membrane</keyword>
<dbReference type="Proteomes" id="UP001595880">
    <property type="component" value="Unassembled WGS sequence"/>
</dbReference>
<evidence type="ECO:0000256" key="2">
    <source>
        <dbReference type="ARBA" id="ARBA00023287"/>
    </source>
</evidence>
<dbReference type="Pfam" id="PF07963">
    <property type="entry name" value="N_methyl"/>
    <property type="match status" value="1"/>
</dbReference>
<dbReference type="NCBIfam" id="TIGR02532">
    <property type="entry name" value="IV_pilin_GFxxxE"/>
    <property type="match status" value="1"/>
</dbReference>
<dbReference type="InterPro" id="IPR012902">
    <property type="entry name" value="N_methyl_site"/>
</dbReference>
<organism evidence="4 5">
    <name type="scientific">Gracilibacillus marinus</name>
    <dbReference type="NCBI Taxonomy" id="630535"/>
    <lineage>
        <taxon>Bacteria</taxon>
        <taxon>Bacillati</taxon>
        <taxon>Bacillota</taxon>
        <taxon>Bacilli</taxon>
        <taxon>Bacillales</taxon>
        <taxon>Bacillaceae</taxon>
        <taxon>Gracilibacillus</taxon>
    </lineage>
</organism>
<protein>
    <submittedName>
        <fullName evidence="4">PilW family protein</fullName>
    </submittedName>
</protein>
<keyword evidence="2" id="KW-0178">Competence</keyword>
<dbReference type="EMBL" id="JBHSDV010000001">
    <property type="protein sequence ID" value="MFC4386281.1"/>
    <property type="molecule type" value="Genomic_DNA"/>
</dbReference>
<evidence type="ECO:0000313" key="5">
    <source>
        <dbReference type="Proteomes" id="UP001595880"/>
    </source>
</evidence>
<accession>A0ABV8VRA1</accession>
<comment type="subcellular location">
    <subcellularLocation>
        <location evidence="1">Cell surface</location>
    </subcellularLocation>
</comment>
<keyword evidence="3" id="KW-1133">Transmembrane helix</keyword>
<gene>
    <name evidence="4" type="ORF">ACFOZ1_00530</name>
</gene>
<dbReference type="Gene3D" id="3.30.700.10">
    <property type="entry name" value="Glycoprotein, Type 4 Pilin"/>
    <property type="match status" value="1"/>
</dbReference>
<proteinExistence type="predicted"/>
<evidence type="ECO:0000256" key="3">
    <source>
        <dbReference type="SAM" id="Phobius"/>
    </source>
</evidence>
<reference evidence="5" key="1">
    <citation type="journal article" date="2019" name="Int. J. Syst. Evol. Microbiol.">
        <title>The Global Catalogue of Microorganisms (GCM) 10K type strain sequencing project: providing services to taxonomists for standard genome sequencing and annotation.</title>
        <authorList>
            <consortium name="The Broad Institute Genomics Platform"/>
            <consortium name="The Broad Institute Genome Sequencing Center for Infectious Disease"/>
            <person name="Wu L."/>
            <person name="Ma J."/>
        </authorList>
    </citation>
    <scope>NUCLEOTIDE SEQUENCE [LARGE SCALE GENOMIC DNA]</scope>
    <source>
        <strain evidence="5">KACC 14058</strain>
    </source>
</reference>
<keyword evidence="5" id="KW-1185">Reference proteome</keyword>
<feature type="transmembrane region" description="Helical" evidence="3">
    <location>
        <begin position="12"/>
        <end position="34"/>
    </location>
</feature>
<keyword evidence="3" id="KW-0812">Transmembrane</keyword>
<name>A0ABV8VRA1_9BACI</name>
<sequence>MYKNEKGITLVELLAVLAIMSVVIALISSVHLFGQRQYIDQSETIEHQSEVRVAVSQITKDIRKVNSDAVNIGTNQFVIGDNAYTLEATKIKRNDTIISEEISDFSMSFDEDKGRIDLTITSLADNKGNQHSISTSIYLRE</sequence>
<evidence type="ECO:0000313" key="4">
    <source>
        <dbReference type="EMBL" id="MFC4386281.1"/>
    </source>
</evidence>